<proteinExistence type="predicted"/>
<gene>
    <name evidence="2" type="ORF">QQ91_0011505</name>
</gene>
<feature type="region of interest" description="Disordered" evidence="1">
    <location>
        <begin position="1"/>
        <end position="77"/>
    </location>
</feature>
<dbReference type="Proteomes" id="UP000031561">
    <property type="component" value="Unassembled WGS sequence"/>
</dbReference>
<accession>A0ABD4T4V4</accession>
<reference evidence="2 3" key="1">
    <citation type="journal article" date="2015" name="Genome Announc.">
        <title>Draft Genome Sequence of Filamentous Marine Cyanobacterium Lyngbya confervoides Strain BDU141951.</title>
        <authorList>
            <person name="Chandrababunaidu M.M."/>
            <person name="Sen D."/>
            <person name="Tripathy S."/>
        </authorList>
    </citation>
    <scope>NUCLEOTIDE SEQUENCE [LARGE SCALE GENOMIC DNA]</scope>
    <source>
        <strain evidence="2 3">BDU141951</strain>
    </source>
</reference>
<feature type="region of interest" description="Disordered" evidence="1">
    <location>
        <begin position="161"/>
        <end position="220"/>
    </location>
</feature>
<evidence type="ECO:0000313" key="3">
    <source>
        <dbReference type="Proteomes" id="UP000031561"/>
    </source>
</evidence>
<dbReference type="AlphaFoldDB" id="A0ABD4T4V4"/>
<protein>
    <submittedName>
        <fullName evidence="2">Uncharacterized protein</fullName>
    </submittedName>
</protein>
<organism evidence="2 3">
    <name type="scientific">Lyngbya confervoides BDU141951</name>
    <dbReference type="NCBI Taxonomy" id="1574623"/>
    <lineage>
        <taxon>Bacteria</taxon>
        <taxon>Bacillati</taxon>
        <taxon>Cyanobacteriota</taxon>
        <taxon>Cyanophyceae</taxon>
        <taxon>Oscillatoriophycideae</taxon>
        <taxon>Oscillatoriales</taxon>
        <taxon>Microcoleaceae</taxon>
        <taxon>Lyngbya</taxon>
    </lineage>
</organism>
<name>A0ABD4T4V4_9CYAN</name>
<feature type="compositionally biased region" description="Basic and acidic residues" evidence="1">
    <location>
        <begin position="1"/>
        <end position="19"/>
    </location>
</feature>
<keyword evidence="3" id="KW-1185">Reference proteome</keyword>
<dbReference type="Gene3D" id="1.10.287.1490">
    <property type="match status" value="1"/>
</dbReference>
<dbReference type="RefSeq" id="WP_166275214.1">
    <property type="nucleotide sequence ID" value="NZ_JTHE03000061.1"/>
</dbReference>
<comment type="caution">
    <text evidence="2">The sequence shown here is derived from an EMBL/GenBank/DDBJ whole genome shotgun (WGS) entry which is preliminary data.</text>
</comment>
<evidence type="ECO:0000313" key="2">
    <source>
        <dbReference type="EMBL" id="MCM1983443.1"/>
    </source>
</evidence>
<evidence type="ECO:0000256" key="1">
    <source>
        <dbReference type="SAM" id="MobiDB-lite"/>
    </source>
</evidence>
<sequence length="220" mass="24223">MATKKGLSDLVREEVKKQANADPAPTSPSGDQSAAKKATGRRAPRKDSSKSKAAASIPDPVKPQSPGDGEQTQRIQDLKAQIRQLEQKNQGLVKTNAQLSAQISSLESQGLELKEVQQQIKTVLAQQQKLTQDLDAAKQDALKLAQENQRLLEKMQELEAVPSQRLPAEQRQVLPSAPPRSPVTYKPPAKKPFARPIAPSRLPKPRVVQNSDDFEPWCYD</sequence>
<dbReference type="EMBL" id="JTHE03000061">
    <property type="protein sequence ID" value="MCM1983443.1"/>
    <property type="molecule type" value="Genomic_DNA"/>
</dbReference>